<accession>A0AA40F4I6</accession>
<dbReference type="InterPro" id="IPR052895">
    <property type="entry name" value="HetReg/Transcr_Mod"/>
</dbReference>
<protein>
    <submittedName>
        <fullName evidence="2">Heterokaryon incompatibility protein-domain-containing protein</fullName>
    </submittedName>
</protein>
<reference evidence="2" key="1">
    <citation type="submission" date="2023-06" db="EMBL/GenBank/DDBJ databases">
        <title>Genome-scale phylogeny and comparative genomics of the fungal order Sordariales.</title>
        <authorList>
            <consortium name="Lawrence Berkeley National Laboratory"/>
            <person name="Hensen N."/>
            <person name="Bonometti L."/>
            <person name="Westerberg I."/>
            <person name="Brannstrom I.O."/>
            <person name="Guillou S."/>
            <person name="Cros-Aarteil S."/>
            <person name="Calhoun S."/>
            <person name="Haridas S."/>
            <person name="Kuo A."/>
            <person name="Mondo S."/>
            <person name="Pangilinan J."/>
            <person name="Riley R."/>
            <person name="LaButti K."/>
            <person name="Andreopoulos B."/>
            <person name="Lipzen A."/>
            <person name="Chen C."/>
            <person name="Yanf M."/>
            <person name="Daum C."/>
            <person name="Ng V."/>
            <person name="Clum A."/>
            <person name="Steindorff A."/>
            <person name="Ohm R."/>
            <person name="Martin F."/>
            <person name="Silar P."/>
            <person name="Natvig D."/>
            <person name="Lalanne C."/>
            <person name="Gautier V."/>
            <person name="Ament-velasquez S.L."/>
            <person name="Kruys A."/>
            <person name="Hutchinson M.I."/>
            <person name="Powell A.J."/>
            <person name="Barry K."/>
            <person name="Miller A.N."/>
            <person name="Grigoriev I.V."/>
            <person name="Debuchy R."/>
            <person name="Gladieux P."/>
            <person name="Thoren M.H."/>
            <person name="Johannesson H."/>
        </authorList>
    </citation>
    <scope>NUCLEOTIDE SEQUENCE</scope>
    <source>
        <strain evidence="2">SMH3187-1</strain>
    </source>
</reference>
<evidence type="ECO:0000259" key="1">
    <source>
        <dbReference type="Pfam" id="PF06985"/>
    </source>
</evidence>
<gene>
    <name evidence="2" type="ORF">B0T18DRAFT_425556</name>
</gene>
<evidence type="ECO:0000313" key="3">
    <source>
        <dbReference type="Proteomes" id="UP001172155"/>
    </source>
</evidence>
<organism evidence="2 3">
    <name type="scientific">Schizothecium vesticola</name>
    <dbReference type="NCBI Taxonomy" id="314040"/>
    <lineage>
        <taxon>Eukaryota</taxon>
        <taxon>Fungi</taxon>
        <taxon>Dikarya</taxon>
        <taxon>Ascomycota</taxon>
        <taxon>Pezizomycotina</taxon>
        <taxon>Sordariomycetes</taxon>
        <taxon>Sordariomycetidae</taxon>
        <taxon>Sordariales</taxon>
        <taxon>Schizotheciaceae</taxon>
        <taxon>Schizothecium</taxon>
    </lineage>
</organism>
<feature type="domain" description="Heterokaryon incompatibility" evidence="1">
    <location>
        <begin position="58"/>
        <end position="228"/>
    </location>
</feature>
<keyword evidence="3" id="KW-1185">Reference proteome</keyword>
<dbReference type="PANTHER" id="PTHR24148">
    <property type="entry name" value="ANKYRIN REPEAT DOMAIN-CONTAINING PROTEIN 39 HOMOLOG-RELATED"/>
    <property type="match status" value="1"/>
</dbReference>
<proteinExistence type="predicted"/>
<dbReference type="PANTHER" id="PTHR24148:SF73">
    <property type="entry name" value="HET DOMAIN PROTEIN (AFU_ORTHOLOGUE AFUA_8G01020)"/>
    <property type="match status" value="1"/>
</dbReference>
<evidence type="ECO:0000313" key="2">
    <source>
        <dbReference type="EMBL" id="KAK0750806.1"/>
    </source>
</evidence>
<comment type="caution">
    <text evidence="2">The sequence shown here is derived from an EMBL/GenBank/DDBJ whole genome shotgun (WGS) entry which is preliminary data.</text>
</comment>
<sequence length="678" mass="76021">MAPSVYTPIDSTKGEIRLLVIEPATAHNSSLVCHLQPAFLSQGHQGQDKSPPPHGPQFEALSYTWGLPGVMCEIQLNGQEFPIQENAAAALRRLRFTGTDKTRRKLWVDAICINQGDIHEKEGQLMLMRKIYEEADQVCVWLGEPTESTALAIQDLQDSAGVALTASTEKSIVNYYMATLLAPSHPFRNVTSGTAWQWSIELDLEFDIGDIRELLSRPWWNRVWIVQEAVVGKKVIFMVGSEQFDWENVERSLDRIRKGRALQGTGAVEVFGIVMNPEMYSAQDETYQLIARLRKAWQANKFDLSIYELLYDFRHLQCTNQRDRVFGCLGLATAGGQFADIQPDYSSSTRDVFVKTALSIIKETKTLDILNCVRQWRGAEPLSKPPQAFSLPDQAKYHDVGAMVSDGSGKKARRGWARLPPGWERIPGTEGKKMGGLTMFKTMFKGPTARYHNHNTNTLHDTSPLDGTEPHLSRHPAFQRDLPPGWTKTWDNLGRAIISYDPRPTLPPRLAPPPPTDDLDSLPSWVPNCASTPTTILSTTPPGTLTLLGHPFDILTSVAPPWHPTTPVLTRRFAPVLEEWEFIALSPPRLVSCPYTNTTAFPQGRSTALWRTYLADTSTFPEATTRPLMDAWYDKTGWGKGLPELSETTGMNLWEASSAEYTSHQRLRDLTALRYSHP</sequence>
<dbReference type="Proteomes" id="UP001172155">
    <property type="component" value="Unassembled WGS sequence"/>
</dbReference>
<dbReference type="EMBL" id="JAUKUD010000002">
    <property type="protein sequence ID" value="KAK0750806.1"/>
    <property type="molecule type" value="Genomic_DNA"/>
</dbReference>
<dbReference type="InterPro" id="IPR010730">
    <property type="entry name" value="HET"/>
</dbReference>
<dbReference type="AlphaFoldDB" id="A0AA40F4I6"/>
<dbReference type="Pfam" id="PF06985">
    <property type="entry name" value="HET"/>
    <property type="match status" value="1"/>
</dbReference>
<name>A0AA40F4I6_9PEZI</name>